<dbReference type="SUPFAM" id="SSF52266">
    <property type="entry name" value="SGNH hydrolase"/>
    <property type="match status" value="1"/>
</dbReference>
<sequence length="461" mass="48195">MGFATVRPFGGVATPATDAILPDLGTCGDSRTAQHFTGSAPNIIREHRGMSYWVGYLTDGAVQVQVAFAGGVGGDTSQMCLVRTPGLVAAKSGAVMTRMGTNDPTSSTYTATWTVDQAIAASIEYISTAIARFLDAGHPVFHISQTPRGGLDGTDKELTGDRLKHLLGILDWELNTLPTLRLGRYRRTVAAVGNAWSLWLDPASTAARPLPLTGLTVDGLHDTSTGAFLCVMSILASVKRLYPVRATLPISVARSLPFSNAAAAPVPLGVLTRNPGMLGTAGSVPASVNPVAGSVLPDEWKSVAASFAGVSSKSEIVSTPVGRGIKITFTGRAASGAYYSLEPAALVSLLDVAAGDKIESIAYMAGAGDLSGCLQASPELRFIRPGGTYYVRDGNKYTAVVMPLLMNGVAGQGISGVTRSPTLVIDKTETEIKQRFTIYLRDGVDLNFSIIVAAHGCSKVY</sequence>
<dbReference type="EMBL" id="PP179325">
    <property type="protein sequence ID" value="XAI70579.1"/>
    <property type="molecule type" value="Genomic_DNA"/>
</dbReference>
<proteinExistence type="predicted"/>
<gene>
    <name evidence="1" type="ORF">Touem01_00050</name>
</gene>
<protein>
    <submittedName>
        <fullName evidence="1">GDSL-like lipase/acylhydrolase</fullName>
    </submittedName>
</protein>
<organism evidence="1">
    <name type="scientific">Pseudomonas phage Touem01</name>
    <dbReference type="NCBI Taxonomy" id="3138548"/>
    <lineage>
        <taxon>Viruses</taxon>
    </lineage>
</organism>
<evidence type="ECO:0000313" key="1">
    <source>
        <dbReference type="EMBL" id="XAI70579.1"/>
    </source>
</evidence>
<reference evidence="1" key="1">
    <citation type="journal article" date="2024" name="J. Gen. Virol.">
        <title>Novel phages of Pseudomonas syringae unveil numerous potential auxiliary metabolic genes.</title>
        <authorList>
            <person name="Feltin C."/>
            <person name="Garneau J.R."/>
            <person name="Morris C.E."/>
            <person name="Berard A."/>
            <person name="Torres-Barcelo C."/>
        </authorList>
    </citation>
    <scope>NUCLEOTIDE SEQUENCE</scope>
</reference>
<accession>A0AAU6W320</accession>
<name>A0AAU6W320_9VIRU</name>